<comment type="caution">
    <text evidence="2">The sequence shown here is derived from an EMBL/GenBank/DDBJ whole genome shotgun (WGS) entry which is preliminary data.</text>
</comment>
<dbReference type="InterPro" id="IPR021529">
    <property type="entry name" value="DUF2798"/>
</dbReference>
<dbReference type="Pfam" id="PF11391">
    <property type="entry name" value="DUF2798"/>
    <property type="match status" value="2"/>
</dbReference>
<sequence>MMPKTKNEGIFFTSLMCFLMVLGMSIYNLLLHQDFSMINLFMGVVLGFIVAFILDVFVVGIVAKKIAFSCSFVDKTKPMQLILTISSLMVLGMVTFMSLFGLVVEGGFGALSVAAYLNAWKMNFIVALPYQLLIVGPFSRFVLKSIQNKKMNESMNASA</sequence>
<evidence type="ECO:0008006" key="4">
    <source>
        <dbReference type="Google" id="ProtNLM"/>
    </source>
</evidence>
<keyword evidence="1" id="KW-0812">Transmembrane</keyword>
<evidence type="ECO:0000313" key="2">
    <source>
        <dbReference type="EMBL" id="OJG10453.1"/>
    </source>
</evidence>
<protein>
    <recommendedName>
        <fullName evidence="4">DUF2798 domain-containing protein</fullName>
    </recommendedName>
</protein>
<keyword evidence="1" id="KW-0472">Membrane</keyword>
<feature type="transmembrane region" description="Helical" evidence="1">
    <location>
        <begin position="124"/>
        <end position="143"/>
    </location>
</feature>
<dbReference type="AlphaFoldDB" id="A0A1L8QSF7"/>
<gene>
    <name evidence="2" type="ORF">RU93_GL002232</name>
</gene>
<name>A0A1L8QSF7_9ENTE</name>
<organism evidence="2 3">
    <name type="scientific">Enterococcus aquimarinus</name>
    <dbReference type="NCBI Taxonomy" id="328396"/>
    <lineage>
        <taxon>Bacteria</taxon>
        <taxon>Bacillati</taxon>
        <taxon>Bacillota</taxon>
        <taxon>Bacilli</taxon>
        <taxon>Lactobacillales</taxon>
        <taxon>Enterococcaceae</taxon>
        <taxon>Enterococcus</taxon>
    </lineage>
</organism>
<feature type="transmembrane region" description="Helical" evidence="1">
    <location>
        <begin position="9"/>
        <end position="31"/>
    </location>
</feature>
<evidence type="ECO:0000313" key="3">
    <source>
        <dbReference type="Proteomes" id="UP000182149"/>
    </source>
</evidence>
<keyword evidence="3" id="KW-1185">Reference proteome</keyword>
<feature type="transmembrane region" description="Helical" evidence="1">
    <location>
        <begin position="81"/>
        <end position="104"/>
    </location>
</feature>
<accession>A0A1L8QSF7</accession>
<proteinExistence type="predicted"/>
<keyword evidence="1" id="KW-1133">Transmembrane helix</keyword>
<dbReference type="Proteomes" id="UP000182149">
    <property type="component" value="Unassembled WGS sequence"/>
</dbReference>
<dbReference type="STRING" id="328396.RU93_GL002232"/>
<dbReference type="EMBL" id="JXKD01000008">
    <property type="protein sequence ID" value="OJG10453.1"/>
    <property type="molecule type" value="Genomic_DNA"/>
</dbReference>
<evidence type="ECO:0000256" key="1">
    <source>
        <dbReference type="SAM" id="Phobius"/>
    </source>
</evidence>
<reference evidence="2 3" key="1">
    <citation type="submission" date="2014-12" db="EMBL/GenBank/DDBJ databases">
        <title>Draft genome sequences of 29 type strains of Enterococci.</title>
        <authorList>
            <person name="Zhong Z."/>
            <person name="Sun Z."/>
            <person name="Liu W."/>
            <person name="Zhang W."/>
            <person name="Zhang H."/>
        </authorList>
    </citation>
    <scope>NUCLEOTIDE SEQUENCE [LARGE SCALE GENOMIC DNA]</scope>
    <source>
        <strain evidence="2 3">DSM 17690</strain>
    </source>
</reference>
<feature type="transmembrane region" description="Helical" evidence="1">
    <location>
        <begin position="37"/>
        <end position="61"/>
    </location>
</feature>